<dbReference type="PRINTS" id="PR00326">
    <property type="entry name" value="GTP1OBG"/>
</dbReference>
<dbReference type="PANTHER" id="PTHR10229">
    <property type="entry name" value="GTP-BINDING PROTEIN HFLX"/>
    <property type="match status" value="1"/>
</dbReference>
<dbReference type="GO" id="GO:0005525">
    <property type="term" value="F:GTP binding"/>
    <property type="evidence" value="ECO:0007669"/>
    <property type="project" value="UniProtKB-UniRule"/>
</dbReference>
<dbReference type="InterPro" id="IPR027417">
    <property type="entry name" value="P-loop_NTPase"/>
</dbReference>
<organism evidence="11 12">
    <name type="scientific">Cohaesibacter gelatinilyticus</name>
    <dbReference type="NCBI Taxonomy" id="372072"/>
    <lineage>
        <taxon>Bacteria</taxon>
        <taxon>Pseudomonadati</taxon>
        <taxon>Pseudomonadota</taxon>
        <taxon>Alphaproteobacteria</taxon>
        <taxon>Hyphomicrobiales</taxon>
        <taxon>Cohaesibacteraceae</taxon>
    </lineage>
</organism>
<feature type="binding site" evidence="7">
    <location>
        <begin position="264"/>
        <end position="268"/>
    </location>
    <ligand>
        <name>GTP</name>
        <dbReference type="ChEBI" id="CHEBI:37565"/>
    </ligand>
</feature>
<feature type="domain" description="Hflx-type G" evidence="10">
    <location>
        <begin position="233"/>
        <end position="412"/>
    </location>
</feature>
<dbReference type="EMBL" id="OBEL01000001">
    <property type="protein sequence ID" value="SNZ07704.1"/>
    <property type="molecule type" value="Genomic_DNA"/>
</dbReference>
<evidence type="ECO:0000313" key="12">
    <source>
        <dbReference type="Proteomes" id="UP000219439"/>
    </source>
</evidence>
<keyword evidence="1 6" id="KW-0963">Cytoplasm</keyword>
<dbReference type="InterPro" id="IPR042108">
    <property type="entry name" value="GTPase_HflX_N_sf"/>
</dbReference>
<evidence type="ECO:0000256" key="7">
    <source>
        <dbReference type="PIRSR" id="PIRSR006809-1"/>
    </source>
</evidence>
<evidence type="ECO:0000313" key="11">
    <source>
        <dbReference type="EMBL" id="SNZ07704.1"/>
    </source>
</evidence>
<dbReference type="InterPro" id="IPR025121">
    <property type="entry name" value="GTPase_HflX_N"/>
</dbReference>
<dbReference type="InterPro" id="IPR016496">
    <property type="entry name" value="GTPase_HflX"/>
</dbReference>
<keyword evidence="5 6" id="KW-0342">GTP-binding</keyword>
<keyword evidence="12" id="KW-1185">Reference proteome</keyword>
<dbReference type="NCBIfam" id="TIGR03156">
    <property type="entry name" value="GTP_HflX"/>
    <property type="match status" value="1"/>
</dbReference>
<dbReference type="Gene3D" id="6.10.250.2860">
    <property type="match status" value="1"/>
</dbReference>
<comment type="subunit">
    <text evidence="6">Monomer. Associates with the 50S ribosomal subunit.</text>
</comment>
<dbReference type="PANTHER" id="PTHR10229:SF0">
    <property type="entry name" value="GTP-BINDING PROTEIN 6-RELATED"/>
    <property type="match status" value="1"/>
</dbReference>
<dbReference type="InterPro" id="IPR030394">
    <property type="entry name" value="G_HFLX_dom"/>
</dbReference>
<dbReference type="RefSeq" id="WP_425291267.1">
    <property type="nucleotide sequence ID" value="NZ_OBEL01000001.1"/>
</dbReference>
<dbReference type="GO" id="GO:0003924">
    <property type="term" value="F:GTPase activity"/>
    <property type="evidence" value="ECO:0007669"/>
    <property type="project" value="UniProtKB-UniRule"/>
</dbReference>
<accession>A0A285NDX7</accession>
<gene>
    <name evidence="6" type="primary">hflX</name>
    <name evidence="11" type="ORF">SAMN06265368_1228</name>
</gene>
<dbReference type="Proteomes" id="UP000219439">
    <property type="component" value="Unassembled WGS sequence"/>
</dbReference>
<evidence type="ECO:0000259" key="10">
    <source>
        <dbReference type="PROSITE" id="PS51705"/>
    </source>
</evidence>
<dbReference type="Gene3D" id="3.40.50.300">
    <property type="entry name" value="P-loop containing nucleotide triphosphate hydrolases"/>
    <property type="match status" value="1"/>
</dbReference>
<dbReference type="FunFam" id="3.40.50.11060:FF:000001">
    <property type="entry name" value="GTPase HflX"/>
    <property type="match status" value="1"/>
</dbReference>
<reference evidence="11 12" key="1">
    <citation type="submission" date="2017-09" db="EMBL/GenBank/DDBJ databases">
        <authorList>
            <person name="Ehlers B."/>
            <person name="Leendertz F.H."/>
        </authorList>
    </citation>
    <scope>NUCLEOTIDE SEQUENCE [LARGE SCALE GENOMIC DNA]</scope>
    <source>
        <strain evidence="11 12">DSM 18289</strain>
    </source>
</reference>
<dbReference type="Pfam" id="PF16360">
    <property type="entry name" value="GTP-bdg_M"/>
    <property type="match status" value="1"/>
</dbReference>
<feature type="binding site" evidence="7">
    <location>
        <begin position="355"/>
        <end position="358"/>
    </location>
    <ligand>
        <name>GTP</name>
        <dbReference type="ChEBI" id="CHEBI:37565"/>
    </ligand>
</feature>
<evidence type="ECO:0000256" key="4">
    <source>
        <dbReference type="ARBA" id="ARBA00022842"/>
    </source>
</evidence>
<keyword evidence="3 6" id="KW-0547">Nucleotide-binding</keyword>
<evidence type="ECO:0000256" key="9">
    <source>
        <dbReference type="SAM" id="Coils"/>
    </source>
</evidence>
<evidence type="ECO:0000256" key="3">
    <source>
        <dbReference type="ARBA" id="ARBA00022741"/>
    </source>
</evidence>
<evidence type="ECO:0000256" key="1">
    <source>
        <dbReference type="ARBA" id="ARBA00022490"/>
    </source>
</evidence>
<dbReference type="Pfam" id="PF13167">
    <property type="entry name" value="GTP-bdg_N"/>
    <property type="match status" value="1"/>
</dbReference>
<dbReference type="AlphaFoldDB" id="A0A285NDX7"/>
<name>A0A285NDX7_9HYPH</name>
<dbReference type="Pfam" id="PF01926">
    <property type="entry name" value="MMR_HSR1"/>
    <property type="match status" value="1"/>
</dbReference>
<dbReference type="GO" id="GO:0043022">
    <property type="term" value="F:ribosome binding"/>
    <property type="evidence" value="ECO:0007669"/>
    <property type="project" value="TreeGrafter"/>
</dbReference>
<dbReference type="InterPro" id="IPR006073">
    <property type="entry name" value="GTP-bd"/>
</dbReference>
<dbReference type="CDD" id="cd01878">
    <property type="entry name" value="HflX"/>
    <property type="match status" value="1"/>
</dbReference>
<protein>
    <recommendedName>
        <fullName evidence="6">GTPase HflX</fullName>
    </recommendedName>
    <alternativeName>
        <fullName evidence="6">GTP-binding protein HflX</fullName>
    </alternativeName>
</protein>
<feature type="binding site" evidence="7">
    <location>
        <begin position="239"/>
        <end position="246"/>
    </location>
    <ligand>
        <name>GTP</name>
        <dbReference type="ChEBI" id="CHEBI:37565"/>
    </ligand>
</feature>
<dbReference type="PIRSF" id="PIRSF006809">
    <property type="entry name" value="GTP-binding_hflX_prd"/>
    <property type="match status" value="1"/>
</dbReference>
<dbReference type="Gene3D" id="3.40.50.11060">
    <property type="entry name" value="GTPase HflX, N-terminal domain"/>
    <property type="match status" value="1"/>
</dbReference>
<keyword evidence="4 8" id="KW-0460">Magnesium</keyword>
<feature type="coiled-coil region" evidence="9">
    <location>
        <begin position="192"/>
        <end position="219"/>
    </location>
</feature>
<evidence type="ECO:0000256" key="8">
    <source>
        <dbReference type="PIRSR" id="PIRSR006809-2"/>
    </source>
</evidence>
<feature type="binding site" evidence="8">
    <location>
        <position position="266"/>
    </location>
    <ligand>
        <name>Mg(2+)</name>
        <dbReference type="ChEBI" id="CHEBI:18420"/>
    </ligand>
</feature>
<dbReference type="Pfam" id="PF19275">
    <property type="entry name" value="HflX_C"/>
    <property type="match status" value="1"/>
</dbReference>
<comment type="cofactor">
    <cofactor evidence="8">
        <name>Mg(2+)</name>
        <dbReference type="ChEBI" id="CHEBI:18420"/>
    </cofactor>
</comment>
<dbReference type="GO" id="GO:0046872">
    <property type="term" value="F:metal ion binding"/>
    <property type="evidence" value="ECO:0007669"/>
    <property type="project" value="UniProtKB-KW"/>
</dbReference>
<dbReference type="SUPFAM" id="SSF52540">
    <property type="entry name" value="P-loop containing nucleoside triphosphate hydrolases"/>
    <property type="match status" value="1"/>
</dbReference>
<keyword evidence="9" id="KW-0175">Coiled coil</keyword>
<keyword evidence="2 8" id="KW-0479">Metal-binding</keyword>
<feature type="binding site" evidence="7">
    <location>
        <begin position="286"/>
        <end position="289"/>
    </location>
    <ligand>
        <name>GTP</name>
        <dbReference type="ChEBI" id="CHEBI:37565"/>
    </ligand>
</feature>
<evidence type="ECO:0000256" key="2">
    <source>
        <dbReference type="ARBA" id="ARBA00022723"/>
    </source>
</evidence>
<dbReference type="InterPro" id="IPR032305">
    <property type="entry name" value="GTP-bd_M"/>
</dbReference>
<comment type="similarity">
    <text evidence="6">Belongs to the TRAFAC class OBG-HflX-like GTPase superfamily. HflX GTPase family.</text>
</comment>
<feature type="binding site" evidence="8">
    <location>
        <position position="246"/>
    </location>
    <ligand>
        <name>Mg(2+)</name>
        <dbReference type="ChEBI" id="CHEBI:18420"/>
    </ligand>
</feature>
<evidence type="ECO:0000256" key="6">
    <source>
        <dbReference type="HAMAP-Rule" id="MF_00900"/>
    </source>
</evidence>
<sequence length="467" mass="52700">MADHEEFEGDKPKRRNRPLIDRGEVAVSALVLVPILSQHLQGKKIAQGDGKPIRRSDQARLEEAKGLAAAINLNVVDVLRVPLTTIRPSTLIGKGKLAEIGDRIHDDKIELVIMDSPLTPIQQRNLETEWKCKVLDRTGLILEIFGRRAQTREGRLQVELAHLNYQKGRLVRSWTHLERQRGGIGFMGGPGETQIEADRRALQDKIGRLERDLEQVRRTRGLHRSNRQKVPHPVVALVGYTNAGKSTLFNRLTDADIFAKDLLFATLDPTLRTLSLPHGRQIILSDTVGFISDLPTHLVAAFRATLEEVLEADVILHVRDISHEDTAAQAEDVASVLDHLGIKMDEDPRVIEIWNKIDLLDDEERMSLVDLAGQQQRSLATEQMQAIALSAITGEGEELLLEAVEDKLAEKDNLLSVRLDYADGQGLAWLYQHCDVLTREDEEEGIRLSLRIQMKYQDEIRNRFRVI</sequence>
<evidence type="ECO:0000256" key="5">
    <source>
        <dbReference type="ARBA" id="ARBA00023134"/>
    </source>
</evidence>
<dbReference type="PROSITE" id="PS51705">
    <property type="entry name" value="G_HFLX"/>
    <property type="match status" value="1"/>
</dbReference>
<dbReference type="HAMAP" id="MF_00900">
    <property type="entry name" value="GTPase_HflX"/>
    <property type="match status" value="1"/>
</dbReference>
<dbReference type="GO" id="GO:0005737">
    <property type="term" value="C:cytoplasm"/>
    <property type="evidence" value="ECO:0007669"/>
    <property type="project" value="UniProtKB-SubCell"/>
</dbReference>
<comment type="function">
    <text evidence="6">GTPase that associates with the 50S ribosomal subunit and may have a role during protein synthesis or ribosome biogenesis.</text>
</comment>
<comment type="subcellular location">
    <subcellularLocation>
        <location evidence="6">Cytoplasm</location>
    </subcellularLocation>
    <text evidence="6">May associate with membranes.</text>
</comment>
<proteinExistence type="inferred from homology"/>
<dbReference type="InterPro" id="IPR045498">
    <property type="entry name" value="HflX_C"/>
</dbReference>